<comment type="caution">
    <text evidence="2">The sequence shown here is derived from an EMBL/GenBank/DDBJ whole genome shotgun (WGS) entry which is preliminary data.</text>
</comment>
<dbReference type="Proteomes" id="UP001341840">
    <property type="component" value="Unassembled WGS sequence"/>
</dbReference>
<gene>
    <name evidence="2" type="ORF">PIB30_054297</name>
</gene>
<evidence type="ECO:0000313" key="3">
    <source>
        <dbReference type="Proteomes" id="UP001341840"/>
    </source>
</evidence>
<proteinExistence type="predicted"/>
<accession>A0ABU6YJX7</accession>
<feature type="compositionally biased region" description="Basic residues" evidence="1">
    <location>
        <begin position="71"/>
        <end position="85"/>
    </location>
</feature>
<evidence type="ECO:0000313" key="2">
    <source>
        <dbReference type="EMBL" id="MED6209398.1"/>
    </source>
</evidence>
<keyword evidence="3" id="KW-1185">Reference proteome</keyword>
<evidence type="ECO:0000256" key="1">
    <source>
        <dbReference type="SAM" id="MobiDB-lite"/>
    </source>
</evidence>
<dbReference type="EMBL" id="JASCZI010242068">
    <property type="protein sequence ID" value="MED6209398.1"/>
    <property type="molecule type" value="Genomic_DNA"/>
</dbReference>
<name>A0ABU6YJX7_9FABA</name>
<feature type="region of interest" description="Disordered" evidence="1">
    <location>
        <begin position="70"/>
        <end position="97"/>
    </location>
</feature>
<reference evidence="2 3" key="1">
    <citation type="journal article" date="2023" name="Plants (Basel)">
        <title>Bridging the Gap: Combining Genomics and Transcriptomics Approaches to Understand Stylosanthes scabra, an Orphan Legume from the Brazilian Caatinga.</title>
        <authorList>
            <person name="Ferreira-Neto J.R.C."/>
            <person name="da Silva M.D."/>
            <person name="Binneck E."/>
            <person name="de Melo N.F."/>
            <person name="da Silva R.H."/>
            <person name="de Melo A.L.T.M."/>
            <person name="Pandolfi V."/>
            <person name="Bustamante F.O."/>
            <person name="Brasileiro-Vidal A.C."/>
            <person name="Benko-Iseppon A.M."/>
        </authorList>
    </citation>
    <scope>NUCLEOTIDE SEQUENCE [LARGE SCALE GENOMIC DNA]</scope>
    <source>
        <tissue evidence="2">Leaves</tissue>
    </source>
</reference>
<protein>
    <submittedName>
        <fullName evidence="2">Uncharacterized protein</fullName>
    </submittedName>
</protein>
<organism evidence="2 3">
    <name type="scientific">Stylosanthes scabra</name>
    <dbReference type="NCBI Taxonomy" id="79078"/>
    <lineage>
        <taxon>Eukaryota</taxon>
        <taxon>Viridiplantae</taxon>
        <taxon>Streptophyta</taxon>
        <taxon>Embryophyta</taxon>
        <taxon>Tracheophyta</taxon>
        <taxon>Spermatophyta</taxon>
        <taxon>Magnoliopsida</taxon>
        <taxon>eudicotyledons</taxon>
        <taxon>Gunneridae</taxon>
        <taxon>Pentapetalae</taxon>
        <taxon>rosids</taxon>
        <taxon>fabids</taxon>
        <taxon>Fabales</taxon>
        <taxon>Fabaceae</taxon>
        <taxon>Papilionoideae</taxon>
        <taxon>50 kb inversion clade</taxon>
        <taxon>dalbergioids sensu lato</taxon>
        <taxon>Dalbergieae</taxon>
        <taxon>Pterocarpus clade</taxon>
        <taxon>Stylosanthes</taxon>
    </lineage>
</organism>
<sequence>MVEGGTRLRDGVIGRECTTSCNRGAEDGPVSKGNVKADLASVKRKDDVTTSSADEATALSRGGVCDDSATVKRKQTLARRSKLQRQSKPCTRPVRKRRRGRCFRRRKWTIMAVEDGTTMMRGDGCANFVDGREVLMKREASFRCHLQLTARPAPLLAAVLPWDS</sequence>